<sequence>MHPPKLSKLSKLLAIIVTSAMLTINALPTALAAGPGDQVRVRGTVVALTGDQLQVKSRDGSAITVTLKAGWAASGVAKASISDIKPGDYVGIASLPKSEGGDGALEVLILPPQLKGAGEGSYGYDLKPNSTMTNATVADAVKTVSGSTVTVSYHGKEKKISISERTPIVTLAPATAEDVKPGAVVFINAEKGTNGKLSAMQIVVGKNGVVPPM</sequence>
<gene>
    <name evidence="2" type="ORF">V8G57_09165</name>
</gene>
<dbReference type="RefSeq" id="WP_342829104.1">
    <property type="nucleotide sequence ID" value="NZ_JBANDC010000005.1"/>
</dbReference>
<evidence type="ECO:0000313" key="3">
    <source>
        <dbReference type="Proteomes" id="UP001495910"/>
    </source>
</evidence>
<dbReference type="EMBL" id="JBANDC010000005">
    <property type="protein sequence ID" value="MEM4987553.1"/>
    <property type="molecule type" value="Genomic_DNA"/>
</dbReference>
<feature type="signal peptide" evidence="1">
    <location>
        <begin position="1"/>
        <end position="32"/>
    </location>
</feature>
<protein>
    <recommendedName>
        <fullName evidence="4">DUF5666 domain-containing protein</fullName>
    </recommendedName>
</protein>
<name>A0ABU9PU59_9BURK</name>
<proteinExistence type="predicted"/>
<evidence type="ECO:0008006" key="4">
    <source>
        <dbReference type="Google" id="ProtNLM"/>
    </source>
</evidence>
<reference evidence="2 3" key="1">
    <citation type="submission" date="2024-02" db="EMBL/GenBank/DDBJ databases">
        <title>Draft genome sequence of Collimonas sp. strain H4R21, an effective mineral-weathering bacterial strain isolated from the beech rhizosphere.</title>
        <authorList>
            <person name="Morin E."/>
            <person name="Uroz S."/>
            <person name="Leveau J.H.J."/>
            <person name="Kumar R."/>
            <person name="Rey M.W."/>
            <person name="Pham J."/>
        </authorList>
    </citation>
    <scope>NUCLEOTIDE SEQUENCE [LARGE SCALE GENOMIC DNA]</scope>
    <source>
        <strain evidence="2 3">H4R21</strain>
    </source>
</reference>
<evidence type="ECO:0000313" key="2">
    <source>
        <dbReference type="EMBL" id="MEM4987553.1"/>
    </source>
</evidence>
<comment type="caution">
    <text evidence="2">The sequence shown here is derived from an EMBL/GenBank/DDBJ whole genome shotgun (WGS) entry which is preliminary data.</text>
</comment>
<organism evidence="2 3">
    <name type="scientific">Collimonas rhizosphaerae</name>
    <dbReference type="NCBI Taxonomy" id="3126357"/>
    <lineage>
        <taxon>Bacteria</taxon>
        <taxon>Pseudomonadati</taxon>
        <taxon>Pseudomonadota</taxon>
        <taxon>Betaproteobacteria</taxon>
        <taxon>Burkholderiales</taxon>
        <taxon>Oxalobacteraceae</taxon>
        <taxon>Collimonas</taxon>
    </lineage>
</organism>
<accession>A0ABU9PU59</accession>
<feature type="chain" id="PRO_5045059035" description="DUF5666 domain-containing protein" evidence="1">
    <location>
        <begin position="33"/>
        <end position="213"/>
    </location>
</feature>
<dbReference type="Proteomes" id="UP001495910">
    <property type="component" value="Unassembled WGS sequence"/>
</dbReference>
<evidence type="ECO:0000256" key="1">
    <source>
        <dbReference type="SAM" id="SignalP"/>
    </source>
</evidence>
<keyword evidence="1" id="KW-0732">Signal</keyword>
<keyword evidence="3" id="KW-1185">Reference proteome</keyword>